<dbReference type="InterPro" id="IPR000315">
    <property type="entry name" value="Znf_B-box"/>
</dbReference>
<evidence type="ECO:0000256" key="2">
    <source>
        <dbReference type="ARBA" id="ARBA00022771"/>
    </source>
</evidence>
<evidence type="ECO:0000313" key="9">
    <source>
        <dbReference type="Proteomes" id="UP001634394"/>
    </source>
</evidence>
<dbReference type="Gene3D" id="2.120.10.30">
    <property type="entry name" value="TolB, C-terminal domain"/>
    <property type="match status" value="1"/>
</dbReference>
<dbReference type="Pfam" id="PF00097">
    <property type="entry name" value="zf-C3HC4"/>
    <property type="match status" value="1"/>
</dbReference>
<gene>
    <name evidence="8" type="ORF">ACJMK2_018504</name>
</gene>
<evidence type="ECO:0000256" key="3">
    <source>
        <dbReference type="ARBA" id="ARBA00022833"/>
    </source>
</evidence>
<evidence type="ECO:0000256" key="4">
    <source>
        <dbReference type="PROSITE-ProRule" id="PRU00024"/>
    </source>
</evidence>
<dbReference type="GO" id="GO:0008270">
    <property type="term" value="F:zinc ion binding"/>
    <property type="evidence" value="ECO:0007669"/>
    <property type="project" value="UniProtKB-KW"/>
</dbReference>
<dbReference type="Proteomes" id="UP001634394">
    <property type="component" value="Unassembled WGS sequence"/>
</dbReference>
<dbReference type="PROSITE" id="PS50119">
    <property type="entry name" value="ZF_BBOX"/>
    <property type="match status" value="2"/>
</dbReference>
<evidence type="ECO:0000256" key="1">
    <source>
        <dbReference type="ARBA" id="ARBA00022723"/>
    </source>
</evidence>
<keyword evidence="3" id="KW-0862">Zinc</keyword>
<dbReference type="Pfam" id="PF00643">
    <property type="entry name" value="zf-B_box"/>
    <property type="match status" value="1"/>
</dbReference>
<dbReference type="InterPro" id="IPR018957">
    <property type="entry name" value="Znf_C3HC4_RING-type"/>
</dbReference>
<organism evidence="8 9">
    <name type="scientific">Sinanodonta woodiana</name>
    <name type="common">Chinese pond mussel</name>
    <name type="synonym">Anodonta woodiana</name>
    <dbReference type="NCBI Taxonomy" id="1069815"/>
    <lineage>
        <taxon>Eukaryota</taxon>
        <taxon>Metazoa</taxon>
        <taxon>Spiralia</taxon>
        <taxon>Lophotrochozoa</taxon>
        <taxon>Mollusca</taxon>
        <taxon>Bivalvia</taxon>
        <taxon>Autobranchia</taxon>
        <taxon>Heteroconchia</taxon>
        <taxon>Palaeoheterodonta</taxon>
        <taxon>Unionida</taxon>
        <taxon>Unionoidea</taxon>
        <taxon>Unionidae</taxon>
        <taxon>Unioninae</taxon>
        <taxon>Sinanodonta</taxon>
    </lineage>
</organism>
<dbReference type="AlphaFoldDB" id="A0ABD3UFB0"/>
<keyword evidence="1" id="KW-0479">Metal-binding</keyword>
<dbReference type="SUPFAM" id="SSF57850">
    <property type="entry name" value="RING/U-box"/>
    <property type="match status" value="1"/>
</dbReference>
<evidence type="ECO:0000313" key="8">
    <source>
        <dbReference type="EMBL" id="KAL3847601.1"/>
    </source>
</evidence>
<dbReference type="PANTHER" id="PTHR25462:SF296">
    <property type="entry name" value="MEIOTIC P26, ISOFORM F"/>
    <property type="match status" value="1"/>
</dbReference>
<dbReference type="SUPFAM" id="SSF57845">
    <property type="entry name" value="B-box zinc-binding domain"/>
    <property type="match status" value="1"/>
</dbReference>
<sequence length="664" mass="74744">MAAVSHTEGLFSQVLQCPICLETLKRPKVLSCGHTYCVLCLQSHINSKLIDRGTPQARFSCPVCRADTTLPDPTVAAEKWAESFPVNSIVSSLLDMTENIPGKKLCDICLKWNRENVATSVCKDCNKFICTVCREHHDEIASPNNHNVFDLFINNKSTVAIPNLSSIEMCRRHPKEHLKFLCVDDNALCCNTCGFLEHRKCERVITIDDMIKTCNVGIKSKDVEANIRSMESHMNRLTSEVKKNADNIKNDKTSILQQIRSLRAEFNSKLQQLEGVLIDSLEGNHKTEELNLESQDARAQSLITAIKSDLTQFDLVLTHGSEIQKVIALHNMEKNQARYSEAISAFQEDIQDITFGLEVNKSLKDLMNALNGFGQIKVTRTKPHLPPCPMVPLSEKKISMVVGSSGSLLKDKKAKKISEFNVKIVGDNATCHISDVLTLHGKKRVLIDSGNMKIKVYGDNYNFLESMVLHGSPWNACILPDNSIAVTLPDKQTILIRTRLQCRGIAVLRNQIVITTYKNDHSVLILNMTGTEIRTIRPQNYESEKLLSPMSVKVNQDETVIYIAYNGGHKIAAYDASWNVLFTSTDQTLEYQFGFDTDRENNMYLCNYVSCKVVQLSADGKLIKTLITKDKQRQPLAVRFYRNMDKFVLTFGSCDVVEVYDMCD</sequence>
<reference evidence="8 9" key="1">
    <citation type="submission" date="2024-11" db="EMBL/GenBank/DDBJ databases">
        <title>Chromosome-level genome assembly of the freshwater bivalve Anodonta woodiana.</title>
        <authorList>
            <person name="Chen X."/>
        </authorList>
    </citation>
    <scope>NUCLEOTIDE SEQUENCE [LARGE SCALE GENOMIC DNA]</scope>
    <source>
        <strain evidence="8">MN2024</strain>
        <tissue evidence="8">Gills</tissue>
    </source>
</reference>
<feature type="domain" description="RING-type" evidence="6">
    <location>
        <begin position="17"/>
        <end position="65"/>
    </location>
</feature>
<dbReference type="PROSITE" id="PS00518">
    <property type="entry name" value="ZF_RING_1"/>
    <property type="match status" value="1"/>
</dbReference>
<dbReference type="PANTHER" id="PTHR25462">
    <property type="entry name" value="BONUS, ISOFORM C-RELATED"/>
    <property type="match status" value="1"/>
</dbReference>
<keyword evidence="9" id="KW-1185">Reference proteome</keyword>
<dbReference type="SUPFAM" id="SSF101898">
    <property type="entry name" value="NHL repeat"/>
    <property type="match status" value="1"/>
</dbReference>
<accession>A0ABD3UFB0</accession>
<feature type="domain" description="B box-type" evidence="7">
    <location>
        <begin position="104"/>
        <end position="151"/>
    </location>
</feature>
<keyword evidence="2 4" id="KW-0863">Zinc-finger</keyword>
<name>A0ABD3UFB0_SINWO</name>
<dbReference type="InterPro" id="IPR017907">
    <property type="entry name" value="Znf_RING_CS"/>
</dbReference>
<dbReference type="InterPro" id="IPR047153">
    <property type="entry name" value="TRIM45/56/19-like"/>
</dbReference>
<dbReference type="SMART" id="SM00336">
    <property type="entry name" value="BBOX"/>
    <property type="match status" value="2"/>
</dbReference>
<dbReference type="Gene3D" id="3.30.40.10">
    <property type="entry name" value="Zinc/RING finger domain, C3HC4 (zinc finger)"/>
    <property type="match status" value="1"/>
</dbReference>
<dbReference type="InterPro" id="IPR001841">
    <property type="entry name" value="Znf_RING"/>
</dbReference>
<evidence type="ECO:0000259" key="7">
    <source>
        <dbReference type="PROSITE" id="PS50119"/>
    </source>
</evidence>
<dbReference type="EMBL" id="JBJQND010000016">
    <property type="protein sequence ID" value="KAL3847601.1"/>
    <property type="molecule type" value="Genomic_DNA"/>
</dbReference>
<dbReference type="PROSITE" id="PS50089">
    <property type="entry name" value="ZF_RING_2"/>
    <property type="match status" value="1"/>
</dbReference>
<proteinExistence type="predicted"/>
<dbReference type="InterPro" id="IPR011042">
    <property type="entry name" value="6-blade_b-propeller_TolB-like"/>
</dbReference>
<comment type="caution">
    <text evidence="8">The sequence shown here is derived from an EMBL/GenBank/DDBJ whole genome shotgun (WGS) entry which is preliminary data.</text>
</comment>
<dbReference type="SMART" id="SM00184">
    <property type="entry name" value="RING"/>
    <property type="match status" value="1"/>
</dbReference>
<feature type="coiled-coil region" evidence="5">
    <location>
        <begin position="220"/>
        <end position="276"/>
    </location>
</feature>
<evidence type="ECO:0000259" key="6">
    <source>
        <dbReference type="PROSITE" id="PS50089"/>
    </source>
</evidence>
<dbReference type="Gene3D" id="3.30.160.60">
    <property type="entry name" value="Classic Zinc Finger"/>
    <property type="match status" value="1"/>
</dbReference>
<dbReference type="InterPro" id="IPR013083">
    <property type="entry name" value="Znf_RING/FYVE/PHD"/>
</dbReference>
<keyword evidence="5" id="KW-0175">Coiled coil</keyword>
<protein>
    <submittedName>
        <fullName evidence="8">Uncharacterized protein</fullName>
    </submittedName>
</protein>
<dbReference type="CDD" id="cd19756">
    <property type="entry name" value="Bbox2"/>
    <property type="match status" value="1"/>
</dbReference>
<feature type="domain" description="B box-type" evidence="7">
    <location>
        <begin position="165"/>
        <end position="207"/>
    </location>
</feature>
<evidence type="ECO:0000256" key="5">
    <source>
        <dbReference type="SAM" id="Coils"/>
    </source>
</evidence>